<feature type="region of interest" description="Disordered" evidence="5">
    <location>
        <begin position="180"/>
        <end position="211"/>
    </location>
</feature>
<evidence type="ECO:0000313" key="7">
    <source>
        <dbReference type="Proteomes" id="UP000641853"/>
    </source>
</evidence>
<feature type="region of interest" description="Disordered" evidence="5">
    <location>
        <begin position="227"/>
        <end position="256"/>
    </location>
</feature>
<sequence length="256" mass="26564">MSTSTSTPVTLSFEAIDDLIYDARAGDLDALKADLAAQSKEHNCPEAWIIASAIDAEPEAEGGTGSCLLHFPAANGNAGMFSPYLTRLYSLIVWMARLTDTEILNYLLATLTAQAAAPLSAEQIAAVVNHRNHSGNTPLHWAALNTHLECVKALVEAGADIAIKNDAGLDAIFLAERTAWSTEEEEGKGAEGSGEASAEEEGAGEMSKGRQVVEWLLSSDKAGDLEGGLSVSAGVGAEASASGSGSGEAMDVDEKK</sequence>
<evidence type="ECO:0000313" key="6">
    <source>
        <dbReference type="EMBL" id="KAF7178016.1"/>
    </source>
</evidence>
<keyword evidence="3 4" id="KW-0040">ANK repeat</keyword>
<dbReference type="InterPro" id="IPR002110">
    <property type="entry name" value="Ankyrin_rpt"/>
</dbReference>
<dbReference type="Gene3D" id="1.25.40.20">
    <property type="entry name" value="Ankyrin repeat-containing domain"/>
    <property type="match status" value="1"/>
</dbReference>
<dbReference type="GO" id="GO:0019706">
    <property type="term" value="F:protein-cysteine S-palmitoyltransferase activity"/>
    <property type="evidence" value="ECO:0007669"/>
    <property type="project" value="UniProtKB-EC"/>
</dbReference>
<evidence type="ECO:0000256" key="1">
    <source>
        <dbReference type="ARBA" id="ARBA00012210"/>
    </source>
</evidence>
<organism evidence="6 7">
    <name type="scientific">Aspergillus felis</name>
    <dbReference type="NCBI Taxonomy" id="1287682"/>
    <lineage>
        <taxon>Eukaryota</taxon>
        <taxon>Fungi</taxon>
        <taxon>Dikarya</taxon>
        <taxon>Ascomycota</taxon>
        <taxon>Pezizomycotina</taxon>
        <taxon>Eurotiomycetes</taxon>
        <taxon>Eurotiomycetidae</taxon>
        <taxon>Eurotiales</taxon>
        <taxon>Aspergillaceae</taxon>
        <taxon>Aspergillus</taxon>
        <taxon>Aspergillus subgen. Fumigati</taxon>
    </lineage>
</organism>
<keyword evidence="7" id="KW-1185">Reference proteome</keyword>
<evidence type="ECO:0000256" key="3">
    <source>
        <dbReference type="ARBA" id="ARBA00023043"/>
    </source>
</evidence>
<evidence type="ECO:0000256" key="5">
    <source>
        <dbReference type="SAM" id="MobiDB-lite"/>
    </source>
</evidence>
<dbReference type="PANTHER" id="PTHR24161:SF85">
    <property type="entry name" value="PALMITOYLTRANSFERASE HIP14"/>
    <property type="match status" value="1"/>
</dbReference>
<feature type="repeat" description="ANK" evidence="4">
    <location>
        <begin position="134"/>
        <end position="166"/>
    </location>
</feature>
<dbReference type="EMBL" id="JACBAG010001888">
    <property type="protein sequence ID" value="KAF7178016.1"/>
    <property type="molecule type" value="Genomic_DNA"/>
</dbReference>
<dbReference type="PANTHER" id="PTHR24161">
    <property type="entry name" value="ANK_REP_REGION DOMAIN-CONTAINING PROTEIN-RELATED"/>
    <property type="match status" value="1"/>
</dbReference>
<reference evidence="6" key="1">
    <citation type="submission" date="2020-06" db="EMBL/GenBank/DDBJ databases">
        <title>Draft genome sequences of strains closely related to Aspergillus parafelis and Aspergillus hiratsukae.</title>
        <authorList>
            <person name="Dos Santos R.A.C."/>
            <person name="Rivero-Menendez O."/>
            <person name="Steenwyk J.L."/>
            <person name="Mead M.E."/>
            <person name="Goldman G.H."/>
            <person name="Alastruey-Izquierdo A."/>
            <person name="Rokas A."/>
        </authorList>
    </citation>
    <scope>NUCLEOTIDE SEQUENCE</scope>
    <source>
        <strain evidence="6">CNM-CM7691</strain>
    </source>
</reference>
<accession>A0A8H6QRF4</accession>
<dbReference type="Proteomes" id="UP000641853">
    <property type="component" value="Unassembled WGS sequence"/>
</dbReference>
<dbReference type="PROSITE" id="PS50088">
    <property type="entry name" value="ANK_REPEAT"/>
    <property type="match status" value="1"/>
</dbReference>
<dbReference type="InterPro" id="IPR036770">
    <property type="entry name" value="Ankyrin_rpt-contain_sf"/>
</dbReference>
<proteinExistence type="predicted"/>
<comment type="caution">
    <text evidence="6">The sequence shown here is derived from an EMBL/GenBank/DDBJ whole genome shotgun (WGS) entry which is preliminary data.</text>
</comment>
<gene>
    <name evidence="6" type="ORF">CNMCM7691_006656</name>
</gene>
<keyword evidence="2" id="KW-0677">Repeat</keyword>
<dbReference type="EC" id="2.3.1.225" evidence="1"/>
<evidence type="ECO:0000256" key="4">
    <source>
        <dbReference type="PROSITE-ProRule" id="PRU00023"/>
    </source>
</evidence>
<dbReference type="SUPFAM" id="SSF48403">
    <property type="entry name" value="Ankyrin repeat"/>
    <property type="match status" value="1"/>
</dbReference>
<dbReference type="Pfam" id="PF00023">
    <property type="entry name" value="Ank"/>
    <property type="match status" value="1"/>
</dbReference>
<dbReference type="SMART" id="SM00248">
    <property type="entry name" value="ANK"/>
    <property type="match status" value="1"/>
</dbReference>
<dbReference type="AlphaFoldDB" id="A0A8H6QRF4"/>
<evidence type="ECO:0000256" key="2">
    <source>
        <dbReference type="ARBA" id="ARBA00022737"/>
    </source>
</evidence>
<name>A0A8H6QRF4_9EURO</name>
<protein>
    <recommendedName>
        <fullName evidence="1">protein S-acyltransferase</fullName>
        <ecNumber evidence="1">2.3.1.225</ecNumber>
    </recommendedName>
</protein>
<feature type="compositionally biased region" description="Low complexity" evidence="5">
    <location>
        <begin position="227"/>
        <end position="249"/>
    </location>
</feature>
<dbReference type="PROSITE" id="PS50297">
    <property type="entry name" value="ANK_REP_REGION"/>
    <property type="match status" value="1"/>
</dbReference>